<name>A0A401FL56_9LACO</name>
<dbReference type="SUPFAM" id="SSF50249">
    <property type="entry name" value="Nucleic acid-binding proteins"/>
    <property type="match status" value="1"/>
</dbReference>
<organism evidence="2 3">
    <name type="scientific">Lentilactobacillus kosonis</name>
    <dbReference type="NCBI Taxonomy" id="2810561"/>
    <lineage>
        <taxon>Bacteria</taxon>
        <taxon>Bacillati</taxon>
        <taxon>Bacillota</taxon>
        <taxon>Bacilli</taxon>
        <taxon>Lactobacillales</taxon>
        <taxon>Lactobacillaceae</taxon>
        <taxon>Lentilactobacillus</taxon>
    </lineage>
</organism>
<comment type="caution">
    <text evidence="2">The sequence shown here is derived from an EMBL/GenBank/DDBJ whole genome shotgun (WGS) entry which is preliminary data.</text>
</comment>
<sequence>MELNDPVGSLTGVGEKKSVALNKLGINTVNDLLTYYPRRYDDLSIKDPQTTDSGQKVTVRGTVVMEPTVSFFGRKKVDLSLR</sequence>
<dbReference type="Pfam" id="PF17191">
    <property type="entry name" value="RecG_wedge"/>
    <property type="match status" value="1"/>
</dbReference>
<dbReference type="GO" id="GO:0016787">
    <property type="term" value="F:hydrolase activity"/>
    <property type="evidence" value="ECO:0007669"/>
    <property type="project" value="UniProtKB-KW"/>
</dbReference>
<gene>
    <name evidence="2" type="ORF">NBRC111893_1087</name>
</gene>
<accession>A0A401FL56</accession>
<reference evidence="2 3" key="1">
    <citation type="submission" date="2017-11" db="EMBL/GenBank/DDBJ databases">
        <title>Draft Genome Sequence of Lactobacillus curieae NBRC 111893 isolated from Koso, a Japanese sugar-Vegetable Fermented Beverage.</title>
        <authorList>
            <person name="Chiou T.Y."/>
            <person name="Oshima K."/>
            <person name="Suda W."/>
            <person name="Hattori M."/>
            <person name="Takahashi T."/>
        </authorList>
    </citation>
    <scope>NUCLEOTIDE SEQUENCE [LARGE SCALE GENOMIC DNA]</scope>
    <source>
        <strain evidence="2 3">NBRC111893</strain>
    </source>
</reference>
<keyword evidence="2" id="KW-0378">Hydrolase</keyword>
<feature type="domain" description="RecG wedge" evidence="1">
    <location>
        <begin position="11"/>
        <end position="64"/>
    </location>
</feature>
<evidence type="ECO:0000259" key="1">
    <source>
        <dbReference type="Pfam" id="PF17191"/>
    </source>
</evidence>
<dbReference type="Gene3D" id="1.10.150.20">
    <property type="entry name" value="5' to 3' exonuclease, C-terminal subdomain"/>
    <property type="match status" value="1"/>
</dbReference>
<dbReference type="Proteomes" id="UP000286974">
    <property type="component" value="Unassembled WGS sequence"/>
</dbReference>
<keyword evidence="2" id="KW-0067">ATP-binding</keyword>
<protein>
    <submittedName>
        <fullName evidence="2">ATP-dependent DNA helicase RecG</fullName>
        <ecNumber evidence="2">3.6.1.-</ecNumber>
    </submittedName>
</protein>
<evidence type="ECO:0000313" key="3">
    <source>
        <dbReference type="Proteomes" id="UP000286974"/>
    </source>
</evidence>
<keyword evidence="3" id="KW-1185">Reference proteome</keyword>
<dbReference type="EMBL" id="BEXA01000002">
    <property type="protein sequence ID" value="GAY72941.1"/>
    <property type="molecule type" value="Genomic_DNA"/>
</dbReference>
<dbReference type="EC" id="3.6.1.-" evidence="2"/>
<keyword evidence="2" id="KW-0547">Nucleotide-binding</keyword>
<dbReference type="GO" id="GO:0004386">
    <property type="term" value="F:helicase activity"/>
    <property type="evidence" value="ECO:0007669"/>
    <property type="project" value="UniProtKB-KW"/>
</dbReference>
<dbReference type="AlphaFoldDB" id="A0A401FL56"/>
<dbReference type="InterPro" id="IPR012340">
    <property type="entry name" value="NA-bd_OB-fold"/>
</dbReference>
<proteinExistence type="predicted"/>
<keyword evidence="2" id="KW-0347">Helicase</keyword>
<evidence type="ECO:0000313" key="2">
    <source>
        <dbReference type="EMBL" id="GAY72941.1"/>
    </source>
</evidence>
<dbReference type="InterPro" id="IPR033454">
    <property type="entry name" value="RecG_wedge"/>
</dbReference>